<dbReference type="EMBL" id="BLXT01006951">
    <property type="protein sequence ID" value="GFO35015.1"/>
    <property type="molecule type" value="Genomic_DNA"/>
</dbReference>
<keyword evidence="2" id="KW-0564">Palmitate</keyword>
<sequence length="163" mass="17975">MSQGAVVTNQPQFSNIGAILFEYHDVNVVLVVPLMDYPGQIPGVPAGLEFISTVDQLIIKQEVSVFELVTELEAKNKYRIMNSLNQQAYWALEESECCNRIWCGPERGFIFHIVDNNQQVSALLVGGGEGEAGGTMDCEFAFAVILLSRVRASPPASWPEEEP</sequence>
<dbReference type="PANTHER" id="PTHR23248">
    <property type="entry name" value="PHOSPHOLIPID SCRAMBLASE-RELATED"/>
    <property type="match status" value="1"/>
</dbReference>
<dbReference type="AlphaFoldDB" id="A0AAV4CT64"/>
<keyword evidence="4" id="KW-1185">Reference proteome</keyword>
<evidence type="ECO:0000313" key="3">
    <source>
        <dbReference type="EMBL" id="GFO35015.1"/>
    </source>
</evidence>
<comment type="similarity">
    <text evidence="1 2">Belongs to the phospholipid scramblase family.</text>
</comment>
<accession>A0AAV4CT64</accession>
<comment type="caution">
    <text evidence="3">The sequence shown here is derived from an EMBL/GenBank/DDBJ whole genome shotgun (WGS) entry which is preliminary data.</text>
</comment>
<evidence type="ECO:0000256" key="2">
    <source>
        <dbReference type="RuleBase" id="RU363116"/>
    </source>
</evidence>
<dbReference type="GO" id="GO:0017128">
    <property type="term" value="F:phospholipid scramblase activity"/>
    <property type="evidence" value="ECO:0007669"/>
    <property type="project" value="InterPro"/>
</dbReference>
<evidence type="ECO:0000313" key="4">
    <source>
        <dbReference type="Proteomes" id="UP000735302"/>
    </source>
</evidence>
<reference evidence="3 4" key="1">
    <citation type="journal article" date="2021" name="Elife">
        <title>Chloroplast acquisition without the gene transfer in kleptoplastic sea slugs, Plakobranchus ocellatus.</title>
        <authorList>
            <person name="Maeda T."/>
            <person name="Takahashi S."/>
            <person name="Yoshida T."/>
            <person name="Shimamura S."/>
            <person name="Takaki Y."/>
            <person name="Nagai Y."/>
            <person name="Toyoda A."/>
            <person name="Suzuki Y."/>
            <person name="Arimoto A."/>
            <person name="Ishii H."/>
            <person name="Satoh N."/>
            <person name="Nishiyama T."/>
            <person name="Hasebe M."/>
            <person name="Maruyama T."/>
            <person name="Minagawa J."/>
            <person name="Obokata J."/>
            <person name="Shigenobu S."/>
        </authorList>
    </citation>
    <scope>NUCLEOTIDE SEQUENCE [LARGE SCALE GENOMIC DNA]</scope>
</reference>
<organism evidence="3 4">
    <name type="scientific">Plakobranchus ocellatus</name>
    <dbReference type="NCBI Taxonomy" id="259542"/>
    <lineage>
        <taxon>Eukaryota</taxon>
        <taxon>Metazoa</taxon>
        <taxon>Spiralia</taxon>
        <taxon>Lophotrochozoa</taxon>
        <taxon>Mollusca</taxon>
        <taxon>Gastropoda</taxon>
        <taxon>Heterobranchia</taxon>
        <taxon>Euthyneura</taxon>
        <taxon>Panpulmonata</taxon>
        <taxon>Sacoglossa</taxon>
        <taxon>Placobranchoidea</taxon>
        <taxon>Plakobranchidae</taxon>
        <taxon>Plakobranchus</taxon>
    </lineage>
</organism>
<dbReference type="Pfam" id="PF03803">
    <property type="entry name" value="Scramblase"/>
    <property type="match status" value="1"/>
</dbReference>
<comment type="cofactor">
    <cofactor evidence="2">
        <name>Ca(2+)</name>
        <dbReference type="ChEBI" id="CHEBI:29108"/>
    </cofactor>
</comment>
<comment type="function">
    <text evidence="2">May mediate accelerated ATP-independent bidirectional transbilayer migration of phospholipids upon binding calcium ions that results in a loss of phospholipid asymmetry in the plasma membrane.</text>
</comment>
<proteinExistence type="inferred from homology"/>
<dbReference type="GO" id="GO:0005886">
    <property type="term" value="C:plasma membrane"/>
    <property type="evidence" value="ECO:0007669"/>
    <property type="project" value="TreeGrafter"/>
</dbReference>
<evidence type="ECO:0000256" key="1">
    <source>
        <dbReference type="ARBA" id="ARBA00005350"/>
    </source>
</evidence>
<gene>
    <name evidence="3" type="ORF">PoB_006152000</name>
</gene>
<protein>
    <recommendedName>
        <fullName evidence="2">Phospholipid scramblase</fullName>
    </recommendedName>
</protein>
<keyword evidence="2" id="KW-0449">Lipoprotein</keyword>
<keyword evidence="2" id="KW-0106">Calcium</keyword>
<name>A0AAV4CT64_9GAST</name>
<dbReference type="Proteomes" id="UP000735302">
    <property type="component" value="Unassembled WGS sequence"/>
</dbReference>
<dbReference type="InterPro" id="IPR005552">
    <property type="entry name" value="Scramblase"/>
</dbReference>
<dbReference type="PANTHER" id="PTHR23248:SF63">
    <property type="entry name" value="PHOSPHOLIPID SCRAMBLASE"/>
    <property type="match status" value="1"/>
</dbReference>